<evidence type="ECO:0000313" key="3">
    <source>
        <dbReference type="Proteomes" id="UP001205906"/>
    </source>
</evidence>
<protein>
    <recommendedName>
        <fullName evidence="4">GlsB/YeaQ/YmgE family stress response membrane protein</fullName>
    </recommendedName>
</protein>
<feature type="transmembrane region" description="Helical" evidence="1">
    <location>
        <begin position="6"/>
        <end position="28"/>
    </location>
</feature>
<gene>
    <name evidence="2" type="ORF">NGM99_18020</name>
</gene>
<keyword evidence="1" id="KW-0472">Membrane</keyword>
<accession>A0ABT1CA41</accession>
<evidence type="ECO:0008006" key="4">
    <source>
        <dbReference type="Google" id="ProtNLM"/>
    </source>
</evidence>
<sequence>MIWNLAPFWLCMAVAIVMVIAFFFGTALDAIMGEDGFGAIGNMVLFTLGFFVAIIGANSYGIPLRDLTWAVGTGLGGAFALIATMALLKAGMARL</sequence>
<keyword evidence="3" id="KW-1185">Reference proteome</keyword>
<reference evidence="2 3" key="1">
    <citation type="submission" date="2022-06" db="EMBL/GenBank/DDBJ databases">
        <title>Mesorhizobium sp. strain RP14 Genome sequencing and assembly.</title>
        <authorList>
            <person name="Kim I."/>
        </authorList>
    </citation>
    <scope>NUCLEOTIDE SEQUENCE [LARGE SCALE GENOMIC DNA]</scope>
    <source>
        <strain evidence="3">RP14(2022)</strain>
    </source>
</reference>
<feature type="transmembrane region" description="Helical" evidence="1">
    <location>
        <begin position="67"/>
        <end position="88"/>
    </location>
</feature>
<dbReference type="Proteomes" id="UP001205906">
    <property type="component" value="Unassembled WGS sequence"/>
</dbReference>
<evidence type="ECO:0000313" key="2">
    <source>
        <dbReference type="EMBL" id="MCO6051685.1"/>
    </source>
</evidence>
<keyword evidence="1" id="KW-0812">Transmembrane</keyword>
<keyword evidence="1" id="KW-1133">Transmembrane helix</keyword>
<proteinExistence type="predicted"/>
<comment type="caution">
    <text evidence="2">The sequence shown here is derived from an EMBL/GenBank/DDBJ whole genome shotgun (WGS) entry which is preliminary data.</text>
</comment>
<dbReference type="RefSeq" id="WP_252821469.1">
    <property type="nucleotide sequence ID" value="NZ_JAMXQS010000008.1"/>
</dbReference>
<feature type="transmembrane region" description="Helical" evidence="1">
    <location>
        <begin position="40"/>
        <end position="61"/>
    </location>
</feature>
<dbReference type="EMBL" id="JAMXQS010000008">
    <property type="protein sequence ID" value="MCO6051685.1"/>
    <property type="molecule type" value="Genomic_DNA"/>
</dbReference>
<name>A0ABT1CA41_9HYPH</name>
<organism evidence="2 3">
    <name type="scientific">Mesorhizobium liriopis</name>
    <dbReference type="NCBI Taxonomy" id="2953882"/>
    <lineage>
        <taxon>Bacteria</taxon>
        <taxon>Pseudomonadati</taxon>
        <taxon>Pseudomonadota</taxon>
        <taxon>Alphaproteobacteria</taxon>
        <taxon>Hyphomicrobiales</taxon>
        <taxon>Phyllobacteriaceae</taxon>
        <taxon>Mesorhizobium</taxon>
    </lineage>
</organism>
<evidence type="ECO:0000256" key="1">
    <source>
        <dbReference type="SAM" id="Phobius"/>
    </source>
</evidence>